<dbReference type="PANTHER" id="PTHR34257:SF4">
    <property type="entry name" value="ADAPTER PROTEIN CIKS"/>
    <property type="match status" value="1"/>
</dbReference>
<proteinExistence type="predicted"/>
<dbReference type="Pfam" id="PF08357">
    <property type="entry name" value="SEFIR"/>
    <property type="match status" value="1"/>
</dbReference>
<dbReference type="InterPro" id="IPR053047">
    <property type="entry name" value="E3_ubiq_ligase_TRAF3IP2"/>
</dbReference>
<evidence type="ECO:0000313" key="4">
    <source>
        <dbReference type="Proteomes" id="UP000193380"/>
    </source>
</evidence>
<dbReference type="PANTHER" id="PTHR34257">
    <property type="entry name" value="ADAPTER PROTEIN CIKS"/>
    <property type="match status" value="1"/>
</dbReference>
<name>A0A060WIJ9_ONCMY</name>
<protein>
    <recommendedName>
        <fullName evidence="2">SEFIR domain-containing protein</fullName>
    </recommendedName>
</protein>
<dbReference type="STRING" id="8022.A0A060WIJ9"/>
<organism evidence="3 4">
    <name type="scientific">Oncorhynchus mykiss</name>
    <name type="common">Rainbow trout</name>
    <name type="synonym">Salmo gairdneri</name>
    <dbReference type="NCBI Taxonomy" id="8022"/>
    <lineage>
        <taxon>Eukaryota</taxon>
        <taxon>Metazoa</taxon>
        <taxon>Chordata</taxon>
        <taxon>Craniata</taxon>
        <taxon>Vertebrata</taxon>
        <taxon>Euteleostomi</taxon>
        <taxon>Actinopterygii</taxon>
        <taxon>Neopterygii</taxon>
        <taxon>Teleostei</taxon>
        <taxon>Protacanthopterygii</taxon>
        <taxon>Salmoniformes</taxon>
        <taxon>Salmonidae</taxon>
        <taxon>Salmoninae</taxon>
        <taxon>Oncorhynchus</taxon>
    </lineage>
</organism>
<dbReference type="Proteomes" id="UP000193380">
    <property type="component" value="Unassembled WGS sequence"/>
</dbReference>
<feature type="domain" description="SEFIR" evidence="2">
    <location>
        <begin position="247"/>
        <end position="384"/>
    </location>
</feature>
<dbReference type="AlphaFoldDB" id="A0A060WIJ9"/>
<dbReference type="PaxDb" id="8022-A0A060WIJ9"/>
<dbReference type="InterPro" id="IPR013568">
    <property type="entry name" value="SEFIR_dom"/>
</dbReference>
<feature type="region of interest" description="Disordered" evidence="1">
    <location>
        <begin position="1"/>
        <end position="20"/>
    </location>
</feature>
<reference evidence="3" key="2">
    <citation type="submission" date="2014-03" db="EMBL/GenBank/DDBJ databases">
        <authorList>
            <person name="Genoscope - CEA"/>
        </authorList>
    </citation>
    <scope>NUCLEOTIDE SEQUENCE</scope>
</reference>
<evidence type="ECO:0000256" key="1">
    <source>
        <dbReference type="SAM" id="MobiDB-lite"/>
    </source>
</evidence>
<evidence type="ECO:0000313" key="3">
    <source>
        <dbReference type="EMBL" id="CDQ66997.1"/>
    </source>
</evidence>
<dbReference type="EMBL" id="FR904568">
    <property type="protein sequence ID" value="CDQ66997.1"/>
    <property type="molecule type" value="Genomic_DNA"/>
</dbReference>
<accession>A0A060WIJ9</accession>
<reference evidence="3" key="1">
    <citation type="journal article" date="2014" name="Nat. Commun.">
        <title>The rainbow trout genome provides novel insights into evolution after whole-genome duplication in vertebrates.</title>
        <authorList>
            <person name="Berthelot C."/>
            <person name="Brunet F."/>
            <person name="Chalopin D."/>
            <person name="Juanchich A."/>
            <person name="Bernard M."/>
            <person name="Noel B."/>
            <person name="Bento P."/>
            <person name="Da Silva C."/>
            <person name="Labadie K."/>
            <person name="Alberti A."/>
            <person name="Aury J.M."/>
            <person name="Louis A."/>
            <person name="Dehais P."/>
            <person name="Bardou P."/>
            <person name="Montfort J."/>
            <person name="Klopp C."/>
            <person name="Cabau C."/>
            <person name="Gaspin C."/>
            <person name="Thorgaard G.H."/>
            <person name="Boussaha M."/>
            <person name="Quillet E."/>
            <person name="Guyomard R."/>
            <person name="Galiana D."/>
            <person name="Bobe J."/>
            <person name="Volff J.N."/>
            <person name="Genet C."/>
            <person name="Wincker P."/>
            <person name="Jaillon O."/>
            <person name="Roest Crollius H."/>
            <person name="Guiguen Y."/>
        </authorList>
    </citation>
    <scope>NUCLEOTIDE SEQUENCE [LARGE SCALE GENOMIC DNA]</scope>
</reference>
<dbReference type="GO" id="GO:0006959">
    <property type="term" value="P:humoral immune response"/>
    <property type="evidence" value="ECO:0007669"/>
    <property type="project" value="TreeGrafter"/>
</dbReference>
<sequence length="408" mass="46752">MDSFTDSRCHRSIPVETDESMTSSMLNLALPLDCGQCSEHRERPKEEAWFAPEVTVNDVGQVEYPKDSWRTSTEDPLGNLRPQFRTPSLHQKDMFPHTPDPVDLRLHSYRERAQWTEDFSGILRRGAEGFPGPPSWPLPQDCNLEGAEHLESPLSLRSDLNDIHCVPPRYPPHTPPRCKTPTAQNRLYEQGALKAPSRNLPQRVAPPREVMSEVSVVPSYPVTPGQPGGGGTATQEQRKTISLPEECRNVFITYSVDTAREMFTFVKFLIDQGFKPAIDIFDNAVRRMDINKWMDTYLKDKSVLIIVAISPKYKADVEGYGEDEHGLHTKYIHTQIQNEFIQQHCLNFRLVPVLFPTATKRHVPAWLQSTRIYRWPQDTQDLVLRLLREERYIAPSLGKEMTLSIRPL</sequence>
<evidence type="ECO:0000259" key="2">
    <source>
        <dbReference type="PROSITE" id="PS51534"/>
    </source>
</evidence>
<dbReference type="PROSITE" id="PS51534">
    <property type="entry name" value="SEFIR"/>
    <property type="match status" value="1"/>
</dbReference>
<dbReference type="GO" id="GO:0043123">
    <property type="term" value="P:positive regulation of canonical NF-kappaB signal transduction"/>
    <property type="evidence" value="ECO:0007669"/>
    <property type="project" value="TreeGrafter"/>
</dbReference>
<gene>
    <name evidence="3" type="ORF">GSONMT00076495001</name>
</gene>